<feature type="domain" description="EamA" evidence="3">
    <location>
        <begin position="149"/>
        <end position="279"/>
    </location>
</feature>
<sequence>MTHRRAVVLMIVVTLLWSTAGVVTRHLEAARSFEITFWRSAFNALALVLALGWMRGPALLGQLRRAPRLVWVSGLCWAVMFTAFMVALTMTKVANVLVTMALGPLLTALFSRLFLHHALPARTWIAIVVASAGIAWMFGHEFGAGGGLLGVLVALGVPLAAAVNWCVLQHVGHGEDESGDMPLAVLIGALISAGLALPLAWPLQASPHDLGLLAGLGVFQLAVPCLLVVRLSRVLAGPELALLGQLEVVLGVLWAWLGAGEDPSSAALLGGAMVLAALAGNEWLAWRAETRPRAPGRAAVSPASSSSNPQSTSRSEA</sequence>
<feature type="transmembrane region" description="Helical" evidence="2">
    <location>
        <begin position="145"/>
        <end position="171"/>
    </location>
</feature>
<feature type="transmembrane region" description="Helical" evidence="2">
    <location>
        <begin position="68"/>
        <end position="90"/>
    </location>
</feature>
<feature type="transmembrane region" description="Helical" evidence="2">
    <location>
        <begin position="265"/>
        <end position="284"/>
    </location>
</feature>
<dbReference type="Pfam" id="PF00892">
    <property type="entry name" value="EamA"/>
    <property type="match status" value="2"/>
</dbReference>
<evidence type="ECO:0000313" key="5">
    <source>
        <dbReference type="Proteomes" id="UP001228044"/>
    </source>
</evidence>
<evidence type="ECO:0000256" key="2">
    <source>
        <dbReference type="SAM" id="Phobius"/>
    </source>
</evidence>
<dbReference type="PANTHER" id="PTHR22911:SF135">
    <property type="entry name" value="BLR4310 PROTEIN"/>
    <property type="match status" value="1"/>
</dbReference>
<dbReference type="Proteomes" id="UP001228044">
    <property type="component" value="Unassembled WGS sequence"/>
</dbReference>
<gene>
    <name evidence="4" type="ORF">QWJ38_09500</name>
</gene>
<evidence type="ECO:0000256" key="1">
    <source>
        <dbReference type="SAM" id="MobiDB-lite"/>
    </source>
</evidence>
<accession>A0ABT8DQ87</accession>
<dbReference type="InterPro" id="IPR000620">
    <property type="entry name" value="EamA_dom"/>
</dbReference>
<name>A0ABT8DQ87_9BURK</name>
<reference evidence="4 5" key="1">
    <citation type="submission" date="2023-06" db="EMBL/GenBank/DDBJ databases">
        <title>Pelomonas sp. PFR6 16S ribosomal RNA gene Genome sequencing and assembly.</title>
        <authorList>
            <person name="Woo H."/>
        </authorList>
    </citation>
    <scope>NUCLEOTIDE SEQUENCE [LARGE SCALE GENOMIC DNA]</scope>
    <source>
        <strain evidence="4 5">PFR6</strain>
    </source>
</reference>
<feature type="transmembrane region" description="Helical" evidence="2">
    <location>
        <begin position="37"/>
        <end position="56"/>
    </location>
</feature>
<feature type="transmembrane region" description="Helical" evidence="2">
    <location>
        <begin position="96"/>
        <end position="115"/>
    </location>
</feature>
<dbReference type="PANTHER" id="PTHR22911">
    <property type="entry name" value="ACYL-MALONYL CONDENSING ENZYME-RELATED"/>
    <property type="match status" value="1"/>
</dbReference>
<comment type="caution">
    <text evidence="4">The sequence shown here is derived from an EMBL/GenBank/DDBJ whole genome shotgun (WGS) entry which is preliminary data.</text>
</comment>
<evidence type="ECO:0000313" key="4">
    <source>
        <dbReference type="EMBL" id="MDN3920510.1"/>
    </source>
</evidence>
<protein>
    <submittedName>
        <fullName evidence="4">DMT family transporter</fullName>
    </submittedName>
</protein>
<dbReference type="EMBL" id="JAUHHC010000002">
    <property type="protein sequence ID" value="MDN3920510.1"/>
    <property type="molecule type" value="Genomic_DNA"/>
</dbReference>
<dbReference type="RefSeq" id="WP_290358804.1">
    <property type="nucleotide sequence ID" value="NZ_JAUHHC010000002.1"/>
</dbReference>
<keyword evidence="2" id="KW-0472">Membrane</keyword>
<organism evidence="4 5">
    <name type="scientific">Roseateles violae</name>
    <dbReference type="NCBI Taxonomy" id="3058042"/>
    <lineage>
        <taxon>Bacteria</taxon>
        <taxon>Pseudomonadati</taxon>
        <taxon>Pseudomonadota</taxon>
        <taxon>Betaproteobacteria</taxon>
        <taxon>Burkholderiales</taxon>
        <taxon>Sphaerotilaceae</taxon>
        <taxon>Roseateles</taxon>
    </lineage>
</organism>
<keyword evidence="2" id="KW-1133">Transmembrane helix</keyword>
<feature type="transmembrane region" description="Helical" evidence="2">
    <location>
        <begin position="183"/>
        <end position="204"/>
    </location>
</feature>
<feature type="transmembrane region" description="Helical" evidence="2">
    <location>
        <begin position="241"/>
        <end position="259"/>
    </location>
</feature>
<feature type="domain" description="EamA" evidence="3">
    <location>
        <begin position="6"/>
        <end position="138"/>
    </location>
</feature>
<dbReference type="InterPro" id="IPR037185">
    <property type="entry name" value="EmrE-like"/>
</dbReference>
<proteinExistence type="predicted"/>
<feature type="transmembrane region" description="Helical" evidence="2">
    <location>
        <begin position="122"/>
        <end position="139"/>
    </location>
</feature>
<evidence type="ECO:0000259" key="3">
    <source>
        <dbReference type="Pfam" id="PF00892"/>
    </source>
</evidence>
<dbReference type="SUPFAM" id="SSF103481">
    <property type="entry name" value="Multidrug resistance efflux transporter EmrE"/>
    <property type="match status" value="2"/>
</dbReference>
<feature type="region of interest" description="Disordered" evidence="1">
    <location>
        <begin position="293"/>
        <end position="317"/>
    </location>
</feature>
<feature type="transmembrane region" description="Helical" evidence="2">
    <location>
        <begin position="210"/>
        <end position="229"/>
    </location>
</feature>
<keyword evidence="5" id="KW-1185">Reference proteome</keyword>
<keyword evidence="2" id="KW-0812">Transmembrane</keyword>